<keyword evidence="1" id="KW-0646">Protease inhibitor</keyword>
<name>A0A0N1HSR0_LEPSE</name>
<accession>A0A0N1HSR0</accession>
<dbReference type="InterPro" id="IPR052781">
    <property type="entry name" value="Cys_protease_inhibitor_I42"/>
</dbReference>
<dbReference type="OMA" id="TGYMWTR"/>
<gene>
    <name evidence="4" type="ORF">ABL78_8399</name>
</gene>
<proteinExistence type="predicted"/>
<dbReference type="OrthoDB" id="271849at2759"/>
<dbReference type="InterPro" id="IPR036331">
    <property type="entry name" value="Chagasin-like_sf"/>
</dbReference>
<dbReference type="PANTHER" id="PTHR36530">
    <property type="entry name" value="INHIBITOR OF CYSTEINE PEPTIDASE"/>
    <property type="match status" value="1"/>
</dbReference>
<keyword evidence="5" id="KW-1185">Reference proteome</keyword>
<evidence type="ECO:0000259" key="3">
    <source>
        <dbReference type="Pfam" id="PF09394"/>
    </source>
</evidence>
<dbReference type="EMBL" id="LJSK01000712">
    <property type="protein sequence ID" value="KPI82590.1"/>
    <property type="molecule type" value="Genomic_DNA"/>
</dbReference>
<evidence type="ECO:0000313" key="4">
    <source>
        <dbReference type="EMBL" id="KPI82590.1"/>
    </source>
</evidence>
<dbReference type="GO" id="GO:0004869">
    <property type="term" value="F:cysteine-type endopeptidase inhibitor activity"/>
    <property type="evidence" value="ECO:0007669"/>
    <property type="project" value="UniProtKB-KW"/>
</dbReference>
<evidence type="ECO:0000256" key="1">
    <source>
        <dbReference type="ARBA" id="ARBA00022690"/>
    </source>
</evidence>
<comment type="caution">
    <text evidence="4">The sequence shown here is derived from an EMBL/GenBank/DDBJ whole genome shotgun (WGS) entry which is preliminary data.</text>
</comment>
<protein>
    <submittedName>
        <fullName evidence="4">Inhibitor of cysteine peptidase (ICP)</fullName>
    </submittedName>
</protein>
<dbReference type="InterPro" id="IPR018990">
    <property type="entry name" value="Prot_inh_I42_chagasin"/>
</dbReference>
<keyword evidence="2" id="KW-0789">Thiol protease inhibitor</keyword>
<feature type="domain" description="Proteinase inhibitor I42 chagasin" evidence="3">
    <location>
        <begin position="16"/>
        <end position="108"/>
    </location>
</feature>
<evidence type="ECO:0000313" key="5">
    <source>
        <dbReference type="Proteomes" id="UP000038009"/>
    </source>
</evidence>
<evidence type="ECO:0000256" key="2">
    <source>
        <dbReference type="ARBA" id="ARBA00022704"/>
    </source>
</evidence>
<organism evidence="4 5">
    <name type="scientific">Leptomonas seymouri</name>
    <dbReference type="NCBI Taxonomy" id="5684"/>
    <lineage>
        <taxon>Eukaryota</taxon>
        <taxon>Discoba</taxon>
        <taxon>Euglenozoa</taxon>
        <taxon>Kinetoplastea</taxon>
        <taxon>Metakinetoplastina</taxon>
        <taxon>Trypanosomatida</taxon>
        <taxon>Trypanosomatidae</taxon>
        <taxon>Leishmaniinae</taxon>
        <taxon>Leptomonas</taxon>
    </lineage>
</organism>
<dbReference type="Pfam" id="PF09394">
    <property type="entry name" value="Inhibitor_I42"/>
    <property type="match status" value="1"/>
</dbReference>
<dbReference type="VEuPathDB" id="TriTrypDB:Lsey_0713_0010"/>
<dbReference type="PANTHER" id="PTHR36530:SF1">
    <property type="entry name" value="AMOEBIASIN-1"/>
    <property type="match status" value="1"/>
</dbReference>
<dbReference type="Proteomes" id="UP000038009">
    <property type="component" value="Unassembled WGS sequence"/>
</dbReference>
<reference evidence="4 5" key="1">
    <citation type="journal article" date="2015" name="PLoS Pathog.">
        <title>Leptomonas seymouri: Adaptations to the Dixenous Life Cycle Analyzed by Genome Sequencing, Transcriptome Profiling and Co-infection with Leishmania donovani.</title>
        <authorList>
            <person name="Kraeva N."/>
            <person name="Butenko A."/>
            <person name="Hlavacova J."/>
            <person name="Kostygov A."/>
            <person name="Myskova J."/>
            <person name="Grybchuk D."/>
            <person name="Lestinova T."/>
            <person name="Votypka J."/>
            <person name="Volf P."/>
            <person name="Opperdoes F."/>
            <person name="Flegontov P."/>
            <person name="Lukes J."/>
            <person name="Yurchenko V."/>
        </authorList>
    </citation>
    <scope>NUCLEOTIDE SEQUENCE [LARGE SCALE GENOMIC DNA]</scope>
    <source>
        <strain evidence="4 5">ATCC 30220</strain>
    </source>
</reference>
<sequence length="112" mass="12382">MSDTFTIEDNNRTVAAKVGRPIHITLSGNPTTGYTWTRFGFEGKDELSDAAMDVVVNYKASKSEPGMVGTGGAYDVTVTPKQRGMHMLELVYARPFEKSKKNSPTFNLRMDT</sequence>
<dbReference type="AlphaFoldDB" id="A0A0N1HSR0"/>
<dbReference type="Gene3D" id="2.60.40.2020">
    <property type="match status" value="1"/>
</dbReference>
<dbReference type="SUPFAM" id="SSF141066">
    <property type="entry name" value="ICP-like"/>
    <property type="match status" value="1"/>
</dbReference>